<evidence type="ECO:0000256" key="2">
    <source>
        <dbReference type="SAM" id="MobiDB-lite"/>
    </source>
</evidence>
<dbReference type="PROSITE" id="PS50115">
    <property type="entry name" value="ARFGAP"/>
    <property type="match status" value="1"/>
</dbReference>
<dbReference type="PANTHER" id="PTHR46085">
    <property type="entry name" value="ARFGAP/RECO-RELATED"/>
    <property type="match status" value="1"/>
</dbReference>
<dbReference type="InterPro" id="IPR001164">
    <property type="entry name" value="ArfGAP_dom"/>
</dbReference>
<keyword evidence="1" id="KW-0863">Zinc-finger</keyword>
<comment type="caution">
    <text evidence="4">The sequence shown here is derived from an EMBL/GenBank/DDBJ whole genome shotgun (WGS) entry which is preliminary data.</text>
</comment>
<feature type="compositionally biased region" description="Basic and acidic residues" evidence="2">
    <location>
        <begin position="547"/>
        <end position="558"/>
    </location>
</feature>
<keyword evidence="5" id="KW-1185">Reference proteome</keyword>
<dbReference type="InterPro" id="IPR038508">
    <property type="entry name" value="ArfGAP_dom_sf"/>
</dbReference>
<dbReference type="PANTHER" id="PTHR46085:SF4">
    <property type="entry name" value="ADP-RIBOSYLATION FACTOR GTPASE-ACTIVATING PROTEIN AGD14-RELATED"/>
    <property type="match status" value="1"/>
</dbReference>
<dbReference type="Proteomes" id="UP000827721">
    <property type="component" value="Unassembled WGS sequence"/>
</dbReference>
<evidence type="ECO:0000313" key="5">
    <source>
        <dbReference type="Proteomes" id="UP000827721"/>
    </source>
</evidence>
<dbReference type="Pfam" id="PF01412">
    <property type="entry name" value="ArfGap"/>
    <property type="match status" value="1"/>
</dbReference>
<feature type="compositionally biased region" description="Low complexity" evidence="2">
    <location>
        <begin position="148"/>
        <end position="157"/>
    </location>
</feature>
<feature type="region of interest" description="Disordered" evidence="2">
    <location>
        <begin position="542"/>
        <end position="566"/>
    </location>
</feature>
<keyword evidence="1" id="KW-0862">Zinc</keyword>
<dbReference type="InterPro" id="IPR037278">
    <property type="entry name" value="ARFGAP/RecO"/>
</dbReference>
<keyword evidence="1" id="KW-0479">Metal-binding</keyword>
<protein>
    <recommendedName>
        <fullName evidence="3">Arf-GAP domain-containing protein</fullName>
    </recommendedName>
</protein>
<feature type="region of interest" description="Disordered" evidence="2">
    <location>
        <begin position="137"/>
        <end position="157"/>
    </location>
</feature>
<dbReference type="EMBL" id="JAFEMO010000004">
    <property type="protein sequence ID" value="KAH7571621.1"/>
    <property type="molecule type" value="Genomic_DNA"/>
</dbReference>
<dbReference type="CDD" id="cd08838">
    <property type="entry name" value="ArfGap_AGFG"/>
    <property type="match status" value="1"/>
</dbReference>
<reference evidence="4 5" key="1">
    <citation type="submission" date="2021-02" db="EMBL/GenBank/DDBJ databases">
        <title>Plant Genome Project.</title>
        <authorList>
            <person name="Zhang R.-G."/>
        </authorList>
    </citation>
    <scope>NUCLEOTIDE SEQUENCE [LARGE SCALE GENOMIC DNA]</scope>
    <source>
        <tissue evidence="4">Leaves</tissue>
    </source>
</reference>
<dbReference type="SUPFAM" id="SSF57863">
    <property type="entry name" value="ArfGap/RecO-like zinc finger"/>
    <property type="match status" value="1"/>
</dbReference>
<accession>A0ABQ8I4S0</accession>
<dbReference type="SMART" id="SM00105">
    <property type="entry name" value="ArfGap"/>
    <property type="match status" value="1"/>
</dbReference>
<gene>
    <name evidence="4" type="ORF">JRO89_XS04G0103900</name>
</gene>
<dbReference type="Gene3D" id="1.10.220.150">
    <property type="entry name" value="Arf GTPase activating protein"/>
    <property type="match status" value="1"/>
</dbReference>
<sequence length="665" mass="72820">MGSRKVEERNEKIIRGLMKLPPNRRCINCNSLGPQYVCTNFWTFVCVTCSGIHREFTHRVKSVSMAKFTSQEVEALQNGGNQRAREIYLKDWDPQRQRLPDSRCRIYDLLLNGTCRWLIWKFSNYTNIHVSSNIQNSLGSHEDDARRASSYHSYSQSPPYDYQYEDRRYGKQAAVLTRKPGSDRGLYAGKISSFVYSPGRKSEQMFEDRFANEGSGSRISDYSVSSGGDHFRSVVYSDCCMEIGFFSTDKLCRSNATYNMLTSVHYSIQRTTSSGSIASLESNSMSFKSYNSGGFVDAISEPERATGTHHNKVSSSAQSSNTVNYGGLDLFEAQVVQEPVSSSAPPIDLFQLPKASSAPPVNTLCTSLASSAPSVNLYQPPRTSGGSSLDLFEIAQQPSTVTLDTKSQEVSNTGNEGWATFDTSLPAASIPGTENINPVTIPNKASPSVKFDQYSSFNTSMQWSVFHDSGVHRPAPSSDLGYDGLHNVQAPAIATNIQSWNAFDDSISHFPLDGVKQVSEPQLAAYKSSSTADQYLSSIVPEDSNIDGDRIAASHHGPEGPGQSHVDMGTSYTPTVLSLMEETPAAATDCKSTNPFDFPYDSDFEQSNMFLDMGSLQAALLNDQLPSTFIGGASQSWFPQNPSYVHLWSVSAQGPVASIGGNPFA</sequence>
<evidence type="ECO:0000256" key="1">
    <source>
        <dbReference type="PROSITE-ProRule" id="PRU00288"/>
    </source>
</evidence>
<evidence type="ECO:0000259" key="3">
    <source>
        <dbReference type="PROSITE" id="PS50115"/>
    </source>
</evidence>
<organism evidence="4 5">
    <name type="scientific">Xanthoceras sorbifolium</name>
    <dbReference type="NCBI Taxonomy" id="99658"/>
    <lineage>
        <taxon>Eukaryota</taxon>
        <taxon>Viridiplantae</taxon>
        <taxon>Streptophyta</taxon>
        <taxon>Embryophyta</taxon>
        <taxon>Tracheophyta</taxon>
        <taxon>Spermatophyta</taxon>
        <taxon>Magnoliopsida</taxon>
        <taxon>eudicotyledons</taxon>
        <taxon>Gunneridae</taxon>
        <taxon>Pentapetalae</taxon>
        <taxon>rosids</taxon>
        <taxon>malvids</taxon>
        <taxon>Sapindales</taxon>
        <taxon>Sapindaceae</taxon>
        <taxon>Xanthoceroideae</taxon>
        <taxon>Xanthoceras</taxon>
    </lineage>
</organism>
<name>A0ABQ8I4S0_9ROSI</name>
<feature type="domain" description="Arf-GAP" evidence="3">
    <location>
        <begin position="11"/>
        <end position="88"/>
    </location>
</feature>
<proteinExistence type="predicted"/>
<evidence type="ECO:0000313" key="4">
    <source>
        <dbReference type="EMBL" id="KAH7571621.1"/>
    </source>
</evidence>
<dbReference type="InterPro" id="IPR044820">
    <property type="entry name" value="AGD14-like"/>
</dbReference>
<dbReference type="PRINTS" id="PR00405">
    <property type="entry name" value="REVINTRACTNG"/>
</dbReference>